<reference evidence="3" key="1">
    <citation type="journal article" date="2012" name="Nature">
        <title>A physical, genetic and functional sequence assembly of the barley genome.</title>
        <authorList>
            <consortium name="The International Barley Genome Sequencing Consortium"/>
            <person name="Mayer K.F."/>
            <person name="Waugh R."/>
            <person name="Brown J.W."/>
            <person name="Schulman A."/>
            <person name="Langridge P."/>
            <person name="Platzer M."/>
            <person name="Fincher G.B."/>
            <person name="Muehlbauer G.J."/>
            <person name="Sato K."/>
            <person name="Close T.J."/>
            <person name="Wise R.P."/>
            <person name="Stein N."/>
        </authorList>
    </citation>
    <scope>NUCLEOTIDE SEQUENCE [LARGE SCALE GENOMIC DNA]</scope>
    <source>
        <strain evidence="3">cv. Morex</strain>
    </source>
</reference>
<dbReference type="InterPro" id="IPR000477">
    <property type="entry name" value="RT_dom"/>
</dbReference>
<proteinExistence type="predicted"/>
<sequence length="286" mass="32552">MERMAASYFQELYTKDTTLDPSPVLDTVMPRVTTETNEHLLTPFSYLEIADALFQIGPLKAPGPDGFRARFYQRNWGCLKEDIFSAVRRFFYTGHMPPGVNDTSIVVIPKVQHQANLQELRPISLCNVIYKVVSKCMVNRLRPCLSELIYENQSAFIPGRLISDNSIIAFECINHIQSNAGNADFCAYKLDLSKAYDRVDWDYLEAALLKWGFAPRWVSLVMVWVRSVKFSVRFNGRLLEQFTPTRGIHQGDPLSPFLFLFVADSLSSLLHVAVQQGGMEALKICR</sequence>
<feature type="domain" description="Reverse transcriptase" evidence="1">
    <location>
        <begin position="89"/>
        <end position="286"/>
    </location>
</feature>
<accession>A0A8I6X234</accession>
<name>A0A8I6X234_HORVV</name>
<dbReference type="PROSITE" id="PS50878">
    <property type="entry name" value="RT_POL"/>
    <property type="match status" value="1"/>
</dbReference>
<organism evidence="2 3">
    <name type="scientific">Hordeum vulgare subsp. vulgare</name>
    <name type="common">Domesticated barley</name>
    <dbReference type="NCBI Taxonomy" id="112509"/>
    <lineage>
        <taxon>Eukaryota</taxon>
        <taxon>Viridiplantae</taxon>
        <taxon>Streptophyta</taxon>
        <taxon>Embryophyta</taxon>
        <taxon>Tracheophyta</taxon>
        <taxon>Spermatophyta</taxon>
        <taxon>Magnoliopsida</taxon>
        <taxon>Liliopsida</taxon>
        <taxon>Poales</taxon>
        <taxon>Poaceae</taxon>
        <taxon>BOP clade</taxon>
        <taxon>Pooideae</taxon>
        <taxon>Triticodae</taxon>
        <taxon>Triticeae</taxon>
        <taxon>Hordeinae</taxon>
        <taxon>Hordeum</taxon>
    </lineage>
</organism>
<dbReference type="EnsemblPlants" id="HORVU.MOREX.r3.3HG0298420.1">
    <property type="protein sequence ID" value="HORVU.MOREX.r3.3HG0298420.1.CDS1"/>
    <property type="gene ID" value="HORVU.MOREX.r3.3HG0298420"/>
</dbReference>
<dbReference type="CDD" id="cd01650">
    <property type="entry name" value="RT_nLTR_like"/>
    <property type="match status" value="1"/>
</dbReference>
<evidence type="ECO:0000313" key="2">
    <source>
        <dbReference type="EnsemblPlants" id="HORVU.MOREX.r3.3HG0298420.1.CDS1"/>
    </source>
</evidence>
<dbReference type="InterPro" id="IPR043502">
    <property type="entry name" value="DNA/RNA_pol_sf"/>
</dbReference>
<dbReference type="Gramene" id="HORVU.MOREX.r3.3HG0298420.1">
    <property type="protein sequence ID" value="HORVU.MOREX.r3.3HG0298420.1.CDS1"/>
    <property type="gene ID" value="HORVU.MOREX.r3.3HG0298420"/>
</dbReference>
<reference evidence="2" key="2">
    <citation type="submission" date="2020-10" db="EMBL/GenBank/DDBJ databases">
        <authorList>
            <person name="Scholz U."/>
            <person name="Mascher M."/>
            <person name="Fiebig A."/>
        </authorList>
    </citation>
    <scope>NUCLEOTIDE SEQUENCE [LARGE SCALE GENOMIC DNA]</scope>
    <source>
        <strain evidence="2">cv. Morex</strain>
    </source>
</reference>
<dbReference type="InterPro" id="IPR052343">
    <property type="entry name" value="Retrotransposon-Effector_Assoc"/>
</dbReference>
<dbReference type="PANTHER" id="PTHR46890">
    <property type="entry name" value="NON-LTR RETROLELEMENT REVERSE TRANSCRIPTASE-LIKE PROTEIN-RELATED"/>
    <property type="match status" value="1"/>
</dbReference>
<keyword evidence="3" id="KW-1185">Reference proteome</keyword>
<dbReference type="SUPFAM" id="SSF56672">
    <property type="entry name" value="DNA/RNA polymerases"/>
    <property type="match status" value="1"/>
</dbReference>
<dbReference type="SMR" id="A0A8I6X234"/>
<reference evidence="2" key="3">
    <citation type="submission" date="2022-01" db="UniProtKB">
        <authorList>
            <consortium name="EnsemblPlants"/>
        </authorList>
    </citation>
    <scope>IDENTIFICATION</scope>
    <source>
        <strain evidence="2">subsp. vulgare</strain>
    </source>
</reference>
<evidence type="ECO:0000313" key="3">
    <source>
        <dbReference type="Proteomes" id="UP000011116"/>
    </source>
</evidence>
<evidence type="ECO:0000259" key="1">
    <source>
        <dbReference type="PROSITE" id="PS50878"/>
    </source>
</evidence>
<dbReference type="Proteomes" id="UP000011116">
    <property type="component" value="Chromosome 3H"/>
</dbReference>
<dbReference type="Pfam" id="PF00078">
    <property type="entry name" value="RVT_1"/>
    <property type="match status" value="1"/>
</dbReference>
<dbReference type="AlphaFoldDB" id="A0A8I6X234"/>
<protein>
    <recommendedName>
        <fullName evidence="1">Reverse transcriptase domain-containing protein</fullName>
    </recommendedName>
</protein>
<dbReference type="PANTHER" id="PTHR46890:SF48">
    <property type="entry name" value="RNA-DIRECTED DNA POLYMERASE"/>
    <property type="match status" value="1"/>
</dbReference>